<evidence type="ECO:0000256" key="9">
    <source>
        <dbReference type="ARBA" id="ARBA00022777"/>
    </source>
</evidence>
<keyword evidence="8" id="KW-0547">Nucleotide-binding</keyword>
<dbReference type="InterPro" id="IPR003018">
    <property type="entry name" value="GAF"/>
</dbReference>
<reference evidence="15" key="1">
    <citation type="submission" date="2019-12" db="EMBL/GenBank/DDBJ databases">
        <title>High-Quality draft genome sequences of three cyanobacteria isolated from the limestone walls of the Old Cathedral of Coimbra.</title>
        <authorList>
            <person name="Tiago I."/>
            <person name="Soares F."/>
            <person name="Portugal A."/>
        </authorList>
    </citation>
    <scope>NUCLEOTIDE SEQUENCE</scope>
    <source>
        <strain evidence="15">A</strain>
    </source>
</reference>
<dbReference type="FunFam" id="3.30.565.10:FF:000023">
    <property type="entry name" value="PAS domain-containing sensor histidine kinase"/>
    <property type="match status" value="1"/>
</dbReference>
<dbReference type="Gene3D" id="3.30.450.40">
    <property type="match status" value="1"/>
</dbReference>
<dbReference type="SMART" id="SM00387">
    <property type="entry name" value="HATPase_c"/>
    <property type="match status" value="1"/>
</dbReference>
<dbReference type="GO" id="GO:0000155">
    <property type="term" value="F:phosphorelay sensor kinase activity"/>
    <property type="evidence" value="ECO:0007669"/>
    <property type="project" value="InterPro"/>
</dbReference>
<evidence type="ECO:0000256" key="11">
    <source>
        <dbReference type="ARBA" id="ARBA00023012"/>
    </source>
</evidence>
<keyword evidence="6" id="KW-0597">Phosphoprotein</keyword>
<dbReference type="PROSITE" id="PS50046">
    <property type="entry name" value="PHYTOCHROME_2"/>
    <property type="match status" value="1"/>
</dbReference>
<evidence type="ECO:0000256" key="2">
    <source>
        <dbReference type="ARBA" id="ARBA00004236"/>
    </source>
</evidence>
<proteinExistence type="inferred from homology"/>
<dbReference type="InterPro" id="IPR036097">
    <property type="entry name" value="HisK_dim/P_sf"/>
</dbReference>
<evidence type="ECO:0000256" key="12">
    <source>
        <dbReference type="ARBA" id="ARBA00023136"/>
    </source>
</evidence>
<keyword evidence="12" id="KW-0472">Membrane</keyword>
<evidence type="ECO:0000256" key="6">
    <source>
        <dbReference type="ARBA" id="ARBA00022553"/>
    </source>
</evidence>
<dbReference type="InterPro" id="IPR036890">
    <property type="entry name" value="HATPase_C_sf"/>
</dbReference>
<evidence type="ECO:0000256" key="1">
    <source>
        <dbReference type="ARBA" id="ARBA00000085"/>
    </source>
</evidence>
<dbReference type="PANTHER" id="PTHR43711:SF26">
    <property type="entry name" value="SENSOR HISTIDINE KINASE RCSC"/>
    <property type="match status" value="1"/>
</dbReference>
<evidence type="ECO:0000313" key="15">
    <source>
        <dbReference type="EMBL" id="NDJ17096.1"/>
    </source>
</evidence>
<protein>
    <recommendedName>
        <fullName evidence="4">histidine kinase</fullName>
        <ecNumber evidence="4">2.7.13.3</ecNumber>
    </recommendedName>
</protein>
<comment type="caution">
    <text evidence="15">The sequence shown here is derived from an EMBL/GenBank/DDBJ whole genome shotgun (WGS) entry which is preliminary data.</text>
</comment>
<dbReference type="AlphaFoldDB" id="A0A8J7Z3D7"/>
<comment type="subcellular location">
    <subcellularLocation>
        <location evidence="2">Cell membrane</location>
    </subcellularLocation>
</comment>
<feature type="domain" description="Phytochrome chromophore attachment site" evidence="13">
    <location>
        <begin position="172"/>
        <end position="330"/>
    </location>
</feature>
<dbReference type="RefSeq" id="WP_162422605.1">
    <property type="nucleotide sequence ID" value="NZ_WVIE01000006.1"/>
</dbReference>
<dbReference type="InterPro" id="IPR004358">
    <property type="entry name" value="Sig_transdc_His_kin-like_C"/>
</dbReference>
<dbReference type="CDD" id="cd16922">
    <property type="entry name" value="HATPase_EvgS-ArcB-TorS-like"/>
    <property type="match status" value="1"/>
</dbReference>
<keyword evidence="7" id="KW-0808">Transferase</keyword>
<dbReference type="PROSITE" id="PS50109">
    <property type="entry name" value="HIS_KIN"/>
    <property type="match status" value="1"/>
</dbReference>
<dbReference type="Proteomes" id="UP000646053">
    <property type="component" value="Unassembled WGS sequence"/>
</dbReference>
<evidence type="ECO:0000256" key="8">
    <source>
        <dbReference type="ARBA" id="ARBA00022741"/>
    </source>
</evidence>
<dbReference type="SMART" id="SM00388">
    <property type="entry name" value="HisKA"/>
    <property type="match status" value="1"/>
</dbReference>
<evidence type="ECO:0000313" key="16">
    <source>
        <dbReference type="Proteomes" id="UP000646053"/>
    </source>
</evidence>
<keyword evidence="5" id="KW-1003">Cell membrane</keyword>
<dbReference type="InterPro" id="IPR005467">
    <property type="entry name" value="His_kinase_dom"/>
</dbReference>
<keyword evidence="9" id="KW-0418">Kinase</keyword>
<dbReference type="Pfam" id="PF02518">
    <property type="entry name" value="HATPase_c"/>
    <property type="match status" value="1"/>
</dbReference>
<keyword evidence="11" id="KW-0902">Two-component regulatory system</keyword>
<evidence type="ECO:0000256" key="3">
    <source>
        <dbReference type="ARBA" id="ARBA00006402"/>
    </source>
</evidence>
<name>A0A8J7Z3D7_9CYAN</name>
<keyword evidence="10" id="KW-0067">ATP-binding</keyword>
<dbReference type="Gene3D" id="3.30.565.10">
    <property type="entry name" value="Histidine kinase-like ATPase, C-terminal domain"/>
    <property type="match status" value="1"/>
</dbReference>
<dbReference type="GO" id="GO:0005524">
    <property type="term" value="F:ATP binding"/>
    <property type="evidence" value="ECO:0007669"/>
    <property type="project" value="UniProtKB-KW"/>
</dbReference>
<dbReference type="EC" id="2.7.13.3" evidence="4"/>
<keyword evidence="16" id="KW-1185">Reference proteome</keyword>
<dbReference type="SUPFAM" id="SSF55781">
    <property type="entry name" value="GAF domain-like"/>
    <property type="match status" value="1"/>
</dbReference>
<dbReference type="CDD" id="cd00082">
    <property type="entry name" value="HisKA"/>
    <property type="match status" value="1"/>
</dbReference>
<evidence type="ECO:0000256" key="4">
    <source>
        <dbReference type="ARBA" id="ARBA00012438"/>
    </source>
</evidence>
<accession>A0A8J7Z3D7</accession>
<feature type="domain" description="Histidine kinase" evidence="14">
    <location>
        <begin position="382"/>
        <end position="608"/>
    </location>
</feature>
<evidence type="ECO:0000259" key="14">
    <source>
        <dbReference type="PROSITE" id="PS50109"/>
    </source>
</evidence>
<dbReference type="InterPro" id="IPR029016">
    <property type="entry name" value="GAF-like_dom_sf"/>
</dbReference>
<evidence type="ECO:0000259" key="13">
    <source>
        <dbReference type="PROSITE" id="PS50046"/>
    </source>
</evidence>
<evidence type="ECO:0000256" key="10">
    <source>
        <dbReference type="ARBA" id="ARBA00022840"/>
    </source>
</evidence>
<dbReference type="SUPFAM" id="SSF55874">
    <property type="entry name" value="ATPase domain of HSP90 chaperone/DNA topoisomerase II/histidine kinase"/>
    <property type="match status" value="1"/>
</dbReference>
<dbReference type="GO" id="GO:0005886">
    <property type="term" value="C:plasma membrane"/>
    <property type="evidence" value="ECO:0007669"/>
    <property type="project" value="UniProtKB-SubCell"/>
</dbReference>
<dbReference type="Gene3D" id="1.10.287.130">
    <property type="match status" value="1"/>
</dbReference>
<dbReference type="Pfam" id="PF00512">
    <property type="entry name" value="HisKA"/>
    <property type="match status" value="1"/>
</dbReference>
<dbReference type="SMART" id="SM00065">
    <property type="entry name" value="GAF"/>
    <property type="match status" value="1"/>
</dbReference>
<comment type="similarity">
    <text evidence="3">In the N-terminal section; belongs to the phytochrome family.</text>
</comment>
<dbReference type="InterPro" id="IPR016132">
    <property type="entry name" value="Phyto_chromo_attachment"/>
</dbReference>
<sequence length="613" mass="68152">MHSSQTCSVRRILAWSHFHHVSSLLKQKGNPDALILSESSVEGVEPLAERFVAVVSSGFSALLQGNSMAASLDAPCQIQLTFDPCAIAAFLSTLKPQVPMHSLLERQITHAIAQLAPNDPYRQSEFTLQLLETLSPTAHCLQPATMAQPLQQQIQQERLLNQVTSLIRQSLELPVVLETAVQQVRQFLQTDRLIIYQLNIPAPSCLVSTEPKIPAQETIPTLDGITYESRKSDAIPSVLHFIKDDTDIASHALWSADRDRLTWAIADCQIVPSQTRRLLKLSSQAQVQAELVTPIIVEEQLWGLLIAHQCYAPRQWQDHEQAFLHHIAEHLAIAIRQSNLYSELHAQKLTLEQKVAERTQALRDTLVAAQSASLAKSEFLATMSHELRSPLTSIIGMAATLLRAYSSEMQPAITVHKQQKYLQTIQNRGEHLLSLINDILDLSQVEAGKLGLIIEQFSLVQLARQTVEAVQPRANAKQVNLCLDVQQGQGDMQFYADPQRVQQILFNLLTNAIKFTPAQGQVMLRVWAHDQAAILQVEDNGIGISEEQRSLLFQTFQQLDCSYDRKYEGTGLGLALTKQLVELHGGSIDVKSTIGIGSIFTVHLPEQEASKPS</sequence>
<gene>
    <name evidence="15" type="ORF">GS601_07315</name>
</gene>
<comment type="catalytic activity">
    <reaction evidence="1">
        <text>ATP + protein L-histidine = ADP + protein N-phospho-L-histidine.</text>
        <dbReference type="EC" id="2.7.13.3"/>
    </reaction>
</comment>
<dbReference type="PANTHER" id="PTHR43711">
    <property type="entry name" value="TWO-COMPONENT HISTIDINE KINASE"/>
    <property type="match status" value="1"/>
</dbReference>
<dbReference type="InterPro" id="IPR003594">
    <property type="entry name" value="HATPase_dom"/>
</dbReference>
<dbReference type="InterPro" id="IPR003661">
    <property type="entry name" value="HisK_dim/P_dom"/>
</dbReference>
<dbReference type="Pfam" id="PF01590">
    <property type="entry name" value="GAF"/>
    <property type="match status" value="1"/>
</dbReference>
<dbReference type="SUPFAM" id="SSF47384">
    <property type="entry name" value="Homodimeric domain of signal transducing histidine kinase"/>
    <property type="match status" value="1"/>
</dbReference>
<evidence type="ECO:0000256" key="7">
    <source>
        <dbReference type="ARBA" id="ARBA00022679"/>
    </source>
</evidence>
<dbReference type="InterPro" id="IPR050736">
    <property type="entry name" value="Sensor_HK_Regulatory"/>
</dbReference>
<dbReference type="PRINTS" id="PR00344">
    <property type="entry name" value="BCTRLSENSOR"/>
</dbReference>
<dbReference type="EMBL" id="WVIE01000006">
    <property type="protein sequence ID" value="NDJ17096.1"/>
    <property type="molecule type" value="Genomic_DNA"/>
</dbReference>
<organism evidence="15 16">
    <name type="scientific">Myxacorys almedinensis A</name>
    <dbReference type="NCBI Taxonomy" id="2690445"/>
    <lineage>
        <taxon>Bacteria</taxon>
        <taxon>Bacillati</taxon>
        <taxon>Cyanobacteriota</taxon>
        <taxon>Cyanophyceae</taxon>
        <taxon>Leptolyngbyales</taxon>
        <taxon>Leptolyngbyaceae</taxon>
        <taxon>Myxacorys</taxon>
        <taxon>Myxacorys almedinensis</taxon>
    </lineage>
</organism>
<evidence type="ECO:0000256" key="5">
    <source>
        <dbReference type="ARBA" id="ARBA00022475"/>
    </source>
</evidence>